<feature type="transmembrane region" description="Helical" evidence="1">
    <location>
        <begin position="80"/>
        <end position="101"/>
    </location>
</feature>
<accession>A0A839ZXI4</accession>
<reference evidence="2 3" key="1">
    <citation type="submission" date="2020-08" db="EMBL/GenBank/DDBJ databases">
        <title>Genomic Encyclopedia of Type Strains, Phase IV (KMG-IV): sequencing the most valuable type-strain genomes for metagenomic binning, comparative biology and taxonomic classification.</title>
        <authorList>
            <person name="Goeker M."/>
        </authorList>
    </citation>
    <scope>NUCLEOTIDE SEQUENCE [LARGE SCALE GENOMIC DNA]</scope>
    <source>
        <strain evidence="2 3">DSM 21793</strain>
    </source>
</reference>
<feature type="transmembrane region" description="Helical" evidence="1">
    <location>
        <begin position="47"/>
        <end position="68"/>
    </location>
</feature>
<comment type="caution">
    <text evidence="2">The sequence shown here is derived from an EMBL/GenBank/DDBJ whole genome shotgun (WGS) entry which is preliminary data.</text>
</comment>
<dbReference type="Proteomes" id="UP000530564">
    <property type="component" value="Unassembled WGS sequence"/>
</dbReference>
<evidence type="ECO:0000313" key="2">
    <source>
        <dbReference type="EMBL" id="MBB3891066.1"/>
    </source>
</evidence>
<sequence length="142" mass="15222">MFAAVPLLALPVLAYNIVVLTLAGGFGSQEATIRMTEPLFTIAMNSAAEWPVTLGDLLLLAGLIVLFIELLKSTTSRRTAIVNHALSMLLFVGCLVEFLLAPAFATSAFFLLTVMVLLDVLAGFIVTIVSARRDVDFGQGDY</sequence>
<keyword evidence="1" id="KW-1133">Transmembrane helix</keyword>
<feature type="transmembrane region" description="Helical" evidence="1">
    <location>
        <begin position="107"/>
        <end position="129"/>
    </location>
</feature>
<keyword evidence="1" id="KW-0472">Membrane</keyword>
<protein>
    <submittedName>
        <fullName evidence="2">ABC-type uncharacterized transport system permease subunit</fullName>
    </submittedName>
</protein>
<gene>
    <name evidence="2" type="ORF">GGQ61_001783</name>
</gene>
<evidence type="ECO:0000256" key="1">
    <source>
        <dbReference type="SAM" id="Phobius"/>
    </source>
</evidence>
<keyword evidence="3" id="KW-1185">Reference proteome</keyword>
<name>A0A839ZXI4_9CAUL</name>
<keyword evidence="1" id="KW-0812">Transmembrane</keyword>
<dbReference type="RefSeq" id="WP_183772438.1">
    <property type="nucleotide sequence ID" value="NZ_JACIDK010000002.1"/>
</dbReference>
<dbReference type="AlphaFoldDB" id="A0A839ZXI4"/>
<organism evidence="2 3">
    <name type="scientific">Phenylobacterium haematophilum</name>
    <dbReference type="NCBI Taxonomy" id="98513"/>
    <lineage>
        <taxon>Bacteria</taxon>
        <taxon>Pseudomonadati</taxon>
        <taxon>Pseudomonadota</taxon>
        <taxon>Alphaproteobacteria</taxon>
        <taxon>Caulobacterales</taxon>
        <taxon>Caulobacteraceae</taxon>
        <taxon>Phenylobacterium</taxon>
    </lineage>
</organism>
<evidence type="ECO:0000313" key="3">
    <source>
        <dbReference type="Proteomes" id="UP000530564"/>
    </source>
</evidence>
<proteinExistence type="predicted"/>
<dbReference type="EMBL" id="JACIDK010000002">
    <property type="protein sequence ID" value="MBB3891066.1"/>
    <property type="molecule type" value="Genomic_DNA"/>
</dbReference>